<dbReference type="Pfam" id="PF02518">
    <property type="entry name" value="HATPase_c"/>
    <property type="match status" value="1"/>
</dbReference>
<dbReference type="GO" id="GO:0016301">
    <property type="term" value="F:kinase activity"/>
    <property type="evidence" value="ECO:0007669"/>
    <property type="project" value="UniProtKB-KW"/>
</dbReference>
<feature type="domain" description="Histidine kinase/HSP90-like ATPase" evidence="1">
    <location>
        <begin position="50"/>
        <end position="113"/>
    </location>
</feature>
<reference evidence="2" key="1">
    <citation type="submission" date="2020-10" db="EMBL/GenBank/DDBJ databases">
        <title>An improved Amphimedon queenslandica hologenome assembly reveals how three proteobacterial symbionts can extend the metabolic phenotypic of their marine sponge host.</title>
        <authorList>
            <person name="Degnan B."/>
            <person name="Degnan S."/>
            <person name="Xiang X."/>
        </authorList>
    </citation>
    <scope>NUCLEOTIDE SEQUENCE</scope>
    <source>
        <strain evidence="2">AqS2</strain>
    </source>
</reference>
<dbReference type="Proteomes" id="UP000604381">
    <property type="component" value="Unassembled WGS sequence"/>
</dbReference>
<accession>A0A930UDK3</accession>
<dbReference type="EMBL" id="JADHEI010000009">
    <property type="protein sequence ID" value="MBF2734609.1"/>
    <property type="molecule type" value="Genomic_DNA"/>
</dbReference>
<dbReference type="InterPro" id="IPR003594">
    <property type="entry name" value="HATPase_dom"/>
</dbReference>
<dbReference type="SUPFAM" id="SSF55874">
    <property type="entry name" value="ATPase domain of HSP90 chaperone/DNA topoisomerase II/histidine kinase"/>
    <property type="match status" value="1"/>
</dbReference>
<organism evidence="2 3">
    <name type="scientific">Candidatus Amphirhobacter heronislandensis</name>
    <dbReference type="NCBI Taxonomy" id="1732024"/>
    <lineage>
        <taxon>Bacteria</taxon>
        <taxon>Pseudomonadati</taxon>
        <taxon>Pseudomonadota</taxon>
        <taxon>Gammaproteobacteria</taxon>
        <taxon>Candidatus Tethybacterales</taxon>
        <taxon>Candidatus Tethybacteraceae</taxon>
        <taxon>Candidatus Amphirhobacter</taxon>
    </lineage>
</organism>
<keyword evidence="3" id="KW-1185">Reference proteome</keyword>
<name>A0A930UDK3_9GAMM</name>
<feature type="non-terminal residue" evidence="2">
    <location>
        <position position="113"/>
    </location>
</feature>
<dbReference type="AlphaFoldDB" id="A0A930UDK3"/>
<sequence>MALANQGMMPLAQWWEGAQRRITSPQVEFRCGVELGDGGPDVPAEVFDGALENLTHNALRKQGAEGEIQVQVELAEGPALTVRDNGSEIPEEIHKRMFSAPLPSSAGMGIGLY</sequence>
<gene>
    <name evidence="2" type="ORF">ISN26_00690</name>
</gene>
<keyword evidence="2" id="KW-0808">Transferase</keyword>
<proteinExistence type="predicted"/>
<keyword evidence="2" id="KW-0418">Kinase</keyword>
<evidence type="ECO:0000313" key="3">
    <source>
        <dbReference type="Proteomes" id="UP000604381"/>
    </source>
</evidence>
<protein>
    <submittedName>
        <fullName evidence="2">Sensor histidine kinase</fullName>
    </submittedName>
</protein>
<evidence type="ECO:0000313" key="2">
    <source>
        <dbReference type="EMBL" id="MBF2734609.1"/>
    </source>
</evidence>
<evidence type="ECO:0000259" key="1">
    <source>
        <dbReference type="Pfam" id="PF02518"/>
    </source>
</evidence>
<dbReference type="Gene3D" id="3.30.565.10">
    <property type="entry name" value="Histidine kinase-like ATPase, C-terminal domain"/>
    <property type="match status" value="1"/>
</dbReference>
<comment type="caution">
    <text evidence="2">The sequence shown here is derived from an EMBL/GenBank/DDBJ whole genome shotgun (WGS) entry which is preliminary data.</text>
</comment>
<dbReference type="InterPro" id="IPR036890">
    <property type="entry name" value="HATPase_C_sf"/>
</dbReference>